<feature type="binding site" evidence="4">
    <location>
        <position position="246"/>
    </location>
    <ligand>
        <name>Mg(2+)</name>
        <dbReference type="ChEBI" id="CHEBI:18420"/>
    </ligand>
</feature>
<dbReference type="SUPFAM" id="SSF56784">
    <property type="entry name" value="HAD-like"/>
    <property type="match status" value="1"/>
</dbReference>
<dbReference type="EMBL" id="OV121140">
    <property type="protein sequence ID" value="CAH0564330.1"/>
    <property type="molecule type" value="Genomic_DNA"/>
</dbReference>
<feature type="binding site" evidence="4">
    <location>
        <position position="27"/>
    </location>
    <ligand>
        <name>Mg(2+)</name>
        <dbReference type="ChEBI" id="CHEBI:18420"/>
    </ligand>
</feature>
<dbReference type="Pfam" id="PF13344">
    <property type="entry name" value="Hydrolase_6"/>
    <property type="match status" value="1"/>
</dbReference>
<feature type="active site" description="Proton donor" evidence="2">
    <location>
        <position position="29"/>
    </location>
</feature>
<dbReference type="GO" id="GO:0016791">
    <property type="term" value="F:phosphatase activity"/>
    <property type="evidence" value="ECO:0007669"/>
    <property type="project" value="TreeGrafter"/>
</dbReference>
<dbReference type="Gene3D" id="3.40.50.1000">
    <property type="entry name" value="HAD superfamily/HAD-like"/>
    <property type="match status" value="2"/>
</dbReference>
<evidence type="ECO:0008006" key="7">
    <source>
        <dbReference type="Google" id="ProtNLM"/>
    </source>
</evidence>
<comment type="similarity">
    <text evidence="1">Belongs to the HAD-like hydrolase superfamily.</text>
</comment>
<dbReference type="NCBIfam" id="TIGR01460">
    <property type="entry name" value="HAD-SF-IIA"/>
    <property type="match status" value="1"/>
</dbReference>
<proteinExistence type="inferred from homology"/>
<feature type="binding site" evidence="3">
    <location>
        <position position="220"/>
    </location>
    <ligand>
        <name>substrate</name>
    </ligand>
</feature>
<dbReference type="Proteomes" id="UP001154078">
    <property type="component" value="Chromosome 9"/>
</dbReference>
<reference evidence="5" key="1">
    <citation type="submission" date="2021-12" db="EMBL/GenBank/DDBJ databases">
        <authorList>
            <person name="King R."/>
        </authorList>
    </citation>
    <scope>NUCLEOTIDE SEQUENCE</scope>
</reference>
<evidence type="ECO:0000256" key="2">
    <source>
        <dbReference type="PIRSR" id="PIRSR000915-1"/>
    </source>
</evidence>
<dbReference type="Pfam" id="PF13242">
    <property type="entry name" value="Hydrolase_like"/>
    <property type="match status" value="1"/>
</dbReference>
<evidence type="ECO:0000256" key="1">
    <source>
        <dbReference type="PIRNR" id="PIRNR000915"/>
    </source>
</evidence>
<protein>
    <recommendedName>
        <fullName evidence="7">4-nitrophenylphosphatase</fullName>
    </recommendedName>
</protein>
<keyword evidence="1" id="KW-0378">Hydrolase</keyword>
<gene>
    <name evidence="5" type="ORF">MELIAE_LOCUS12919</name>
</gene>
<dbReference type="InterPro" id="IPR006357">
    <property type="entry name" value="HAD-SF_hydro_IIA"/>
</dbReference>
<accession>A0A9P0BJ77</accession>
<evidence type="ECO:0000256" key="3">
    <source>
        <dbReference type="PIRSR" id="PIRSR000915-2"/>
    </source>
</evidence>
<name>A0A9P0BJ77_BRAAE</name>
<dbReference type="GO" id="GO:0046872">
    <property type="term" value="F:metal ion binding"/>
    <property type="evidence" value="ECO:0007669"/>
    <property type="project" value="UniProtKB-KW"/>
</dbReference>
<keyword evidence="4" id="KW-0460">Magnesium</keyword>
<feature type="binding site" evidence="4">
    <location>
        <position position="29"/>
    </location>
    <ligand>
        <name>Mg(2+)</name>
        <dbReference type="ChEBI" id="CHEBI:18420"/>
    </ligand>
</feature>
<dbReference type="InterPro" id="IPR036412">
    <property type="entry name" value="HAD-like_sf"/>
</dbReference>
<evidence type="ECO:0000313" key="5">
    <source>
        <dbReference type="EMBL" id="CAH0564330.1"/>
    </source>
</evidence>
<dbReference type="InterPro" id="IPR023214">
    <property type="entry name" value="HAD_sf"/>
</dbReference>
<dbReference type="GO" id="GO:0005737">
    <property type="term" value="C:cytoplasm"/>
    <property type="evidence" value="ECO:0007669"/>
    <property type="project" value="TreeGrafter"/>
</dbReference>
<keyword evidence="6" id="KW-1185">Reference proteome</keyword>
<feature type="active site" description="Proton donor" evidence="2">
    <location>
        <position position="27"/>
    </location>
</feature>
<sequence length="303" mass="34260">MTCRDLKSLNPTERKSFLDSFDEVLCDCDGVLWLMKEPILGSPKAVQKLRSLGKKIRFVSNNCIYTYDQFYMLLEKLGYGNEKDSLVIPTMAIINHLKNIKFDREIFLLGSAGLRTELENEGYKMAPKGPGLTEIKLPEIIETLKDNPNVGAVIVELDVNLNYINLMLASIYLKRKDVILLNGGSDKICPFSKDLNFIGPHYFQVLLEEFSGTKALHFAKPKELLAKYACDKYKIKDPKRVLFVGDTLEQDMKFASVNGFQKLLVFSGAVSKEELEKNKCVDLNPDYCLDTFGSIVDIVNSTQ</sequence>
<dbReference type="AlphaFoldDB" id="A0A9P0BJ77"/>
<feature type="binding site" evidence="3">
    <location>
        <begin position="60"/>
        <end position="62"/>
    </location>
    <ligand>
        <name>substrate</name>
    </ligand>
</feature>
<dbReference type="PANTHER" id="PTHR19288">
    <property type="entry name" value="4-NITROPHENYLPHOSPHATASE-RELATED"/>
    <property type="match status" value="1"/>
</dbReference>
<organism evidence="5 6">
    <name type="scientific">Brassicogethes aeneus</name>
    <name type="common">Rape pollen beetle</name>
    <name type="synonym">Meligethes aeneus</name>
    <dbReference type="NCBI Taxonomy" id="1431903"/>
    <lineage>
        <taxon>Eukaryota</taxon>
        <taxon>Metazoa</taxon>
        <taxon>Ecdysozoa</taxon>
        <taxon>Arthropoda</taxon>
        <taxon>Hexapoda</taxon>
        <taxon>Insecta</taxon>
        <taxon>Pterygota</taxon>
        <taxon>Neoptera</taxon>
        <taxon>Endopterygota</taxon>
        <taxon>Coleoptera</taxon>
        <taxon>Polyphaga</taxon>
        <taxon>Cucujiformia</taxon>
        <taxon>Nitidulidae</taxon>
        <taxon>Meligethinae</taxon>
        <taxon>Brassicogethes</taxon>
    </lineage>
</organism>
<evidence type="ECO:0000256" key="4">
    <source>
        <dbReference type="PIRSR" id="PIRSR000915-3"/>
    </source>
</evidence>
<dbReference type="OrthoDB" id="413953at2759"/>
<dbReference type="PANTHER" id="PTHR19288:SF4">
    <property type="entry name" value="RE04130P-RELATED"/>
    <property type="match status" value="1"/>
</dbReference>
<keyword evidence="4" id="KW-0479">Metal-binding</keyword>
<comment type="cofactor">
    <cofactor evidence="4">
        <name>Mg(2+)</name>
        <dbReference type="ChEBI" id="CHEBI:18420"/>
    </cofactor>
    <text evidence="4">Divalent metal ions. Mg(2+) is the most effective.</text>
</comment>
<dbReference type="PIRSF" id="PIRSF000915">
    <property type="entry name" value="PGP-type_phosphatase"/>
    <property type="match status" value="1"/>
</dbReference>
<evidence type="ECO:0000313" key="6">
    <source>
        <dbReference type="Proteomes" id="UP001154078"/>
    </source>
</evidence>